<proteinExistence type="predicted"/>
<organism evidence="2 3">
    <name type="scientific">Pseudallescheria apiosperma</name>
    <name type="common">Scedosporium apiospermum</name>
    <dbReference type="NCBI Taxonomy" id="563466"/>
    <lineage>
        <taxon>Eukaryota</taxon>
        <taxon>Fungi</taxon>
        <taxon>Dikarya</taxon>
        <taxon>Ascomycota</taxon>
        <taxon>Pezizomycotina</taxon>
        <taxon>Sordariomycetes</taxon>
        <taxon>Hypocreomycetidae</taxon>
        <taxon>Microascales</taxon>
        <taxon>Microascaceae</taxon>
        <taxon>Scedosporium</taxon>
    </lineage>
</organism>
<evidence type="ECO:0000313" key="2">
    <source>
        <dbReference type="EMBL" id="KEZ45972.1"/>
    </source>
</evidence>
<dbReference type="Pfam" id="PF01814">
    <property type="entry name" value="Hemerythrin"/>
    <property type="match status" value="1"/>
</dbReference>
<comment type="caution">
    <text evidence="2">The sequence shown here is derived from an EMBL/GenBank/DDBJ whole genome shotgun (WGS) entry which is preliminary data.</text>
</comment>
<keyword evidence="3" id="KW-1185">Reference proteome</keyword>
<dbReference type="AlphaFoldDB" id="A0A084GF60"/>
<dbReference type="GeneID" id="27720441"/>
<feature type="domain" description="Hemerythrin-like" evidence="1">
    <location>
        <begin position="71"/>
        <end position="170"/>
    </location>
</feature>
<dbReference type="Proteomes" id="UP000028545">
    <property type="component" value="Unassembled WGS sequence"/>
</dbReference>
<protein>
    <recommendedName>
        <fullName evidence="1">Hemerythrin-like domain-containing protein</fullName>
    </recommendedName>
</protein>
<dbReference type="OMA" id="YSQTWFK"/>
<evidence type="ECO:0000259" key="1">
    <source>
        <dbReference type="Pfam" id="PF01814"/>
    </source>
</evidence>
<dbReference type="KEGG" id="sapo:SAPIO_CDS1369"/>
<dbReference type="EMBL" id="JOWA01000055">
    <property type="protein sequence ID" value="KEZ45972.1"/>
    <property type="molecule type" value="Genomic_DNA"/>
</dbReference>
<dbReference type="OrthoDB" id="58416at2759"/>
<dbReference type="Gene3D" id="1.20.120.520">
    <property type="entry name" value="nmb1532 protein domain like"/>
    <property type="match status" value="1"/>
</dbReference>
<dbReference type="PANTHER" id="PTHR38048:SF2">
    <property type="entry name" value="HEMERYTHRIN-LIKE DOMAIN-CONTAINING PROTEIN"/>
    <property type="match status" value="1"/>
</dbReference>
<gene>
    <name evidence="2" type="ORF">SAPIO_CDS1369</name>
</gene>
<name>A0A084GF60_PSEDA</name>
<dbReference type="InterPro" id="IPR012312">
    <property type="entry name" value="Hemerythrin-like"/>
</dbReference>
<dbReference type="RefSeq" id="XP_016645771.1">
    <property type="nucleotide sequence ID" value="XM_016784655.1"/>
</dbReference>
<evidence type="ECO:0000313" key="3">
    <source>
        <dbReference type="Proteomes" id="UP000028545"/>
    </source>
</evidence>
<accession>A0A084GF60</accession>
<reference evidence="2 3" key="1">
    <citation type="journal article" date="2014" name="Genome Announc.">
        <title>Draft genome sequence of the pathogenic fungus Scedosporium apiospermum.</title>
        <authorList>
            <person name="Vandeputte P."/>
            <person name="Ghamrawi S."/>
            <person name="Rechenmann M."/>
            <person name="Iltis A."/>
            <person name="Giraud S."/>
            <person name="Fleury M."/>
            <person name="Thornton C."/>
            <person name="Delhaes L."/>
            <person name="Meyer W."/>
            <person name="Papon N."/>
            <person name="Bouchara J.P."/>
        </authorList>
    </citation>
    <scope>NUCLEOTIDE SEQUENCE [LARGE SCALE GENOMIC DNA]</scope>
    <source>
        <strain evidence="2 3">IHEM 14462</strain>
    </source>
</reference>
<dbReference type="PANTHER" id="PTHR38048">
    <property type="entry name" value="EXPRESSED PROTEIN"/>
    <property type="match status" value="1"/>
</dbReference>
<dbReference type="VEuPathDB" id="FungiDB:SAPIO_CDS1369"/>
<dbReference type="InterPro" id="IPR053206">
    <property type="entry name" value="Dimeric_xanthone_biosynth"/>
</dbReference>
<sequence>MASQAPSDKPWADGPMKLVQTPLYLSTQQDETPKNDIFTTGASHMAMLHNCIIRGFNSIWLQAPHITDADKADFIAYSLTWFKFVKSHHDDEEDTLFTEVVDLLGDKDIWTQTHEEHESFLGGLGEFNTYLTSLKSPSDFSSEELRRIMASFHEPFENHFHSEIDTIAKMASHPKAPQAGTPEHAAAALMFKTWGKNTVSKAGLLDVVPFFLLNLDRTAEAPLWTNWPPMPAPIKWGMVNIAGSWHSSWWKFSSCDANQRPKELYALGTEERKS</sequence>
<dbReference type="HOGENOM" id="CLU_066708_0_0_1"/>